<dbReference type="GO" id="GO:0016020">
    <property type="term" value="C:membrane"/>
    <property type="evidence" value="ECO:0007669"/>
    <property type="project" value="TreeGrafter"/>
</dbReference>
<dbReference type="Proteomes" id="UP000515124">
    <property type="component" value="Unplaced"/>
</dbReference>
<dbReference type="GO" id="GO:0004806">
    <property type="term" value="F:triacylglycerol lipase activity"/>
    <property type="evidence" value="ECO:0007669"/>
    <property type="project" value="TreeGrafter"/>
</dbReference>
<evidence type="ECO:0000259" key="5">
    <source>
        <dbReference type="PROSITE" id="PS51635"/>
    </source>
</evidence>
<comment type="caution">
    <text evidence="2">Lacks conserved residue(s) required for the propagation of feature annotation.</text>
</comment>
<dbReference type="InterPro" id="IPR002641">
    <property type="entry name" value="PNPLA_dom"/>
</dbReference>
<feature type="domain" description="PNPLA" evidence="5">
    <location>
        <begin position="173"/>
        <end position="257"/>
    </location>
</feature>
<evidence type="ECO:0000313" key="6">
    <source>
        <dbReference type="Proteomes" id="UP000515124"/>
    </source>
</evidence>
<accession>A0A6P5RGM6</accession>
<comment type="domain">
    <text evidence="3">The nitrogen atoms of the two glycine residues in the GGXR motif define the oxyanion hole, and stabilize the oxyanion that forms during the nucleophilic attack by the catalytic serine during substrate cleavage.</text>
</comment>
<dbReference type="RefSeq" id="XP_021799946.1">
    <property type="nucleotide sequence ID" value="XM_021944254.1"/>
</dbReference>
<dbReference type="FunFam" id="3.40.1090.10:FF:000028">
    <property type="entry name" value="Patatin"/>
    <property type="match status" value="1"/>
</dbReference>
<dbReference type="SUPFAM" id="SSF52151">
    <property type="entry name" value="FabD/lysophospholipase-like"/>
    <property type="match status" value="1"/>
</dbReference>
<name>A0A6P5RGM6_PRUAV</name>
<keyword evidence="1 3" id="KW-0443">Lipid metabolism</keyword>
<keyword evidence="3" id="KW-0442">Lipid degradation</keyword>
<dbReference type="Gene3D" id="3.40.1090.10">
    <property type="entry name" value="Cytosolic phospholipase A2 catalytic domain"/>
    <property type="match status" value="1"/>
</dbReference>
<dbReference type="GO" id="GO:0055088">
    <property type="term" value="P:lipid homeostasis"/>
    <property type="evidence" value="ECO:0007669"/>
    <property type="project" value="TreeGrafter"/>
</dbReference>
<dbReference type="InterPro" id="IPR016035">
    <property type="entry name" value="Acyl_Trfase/lysoPLipase"/>
</dbReference>
<proteinExistence type="inferred from homology"/>
<feature type="short sequence motif" description="GXSXG" evidence="2">
    <location>
        <begin position="206"/>
        <end position="210"/>
    </location>
</feature>
<comment type="function">
    <text evidence="3">Lipolytic acyl hydrolase (LAH).</text>
</comment>
<keyword evidence="3" id="KW-0378">Hydrolase</keyword>
<sequence>MMMLFNRKPSGASPSSSPVMASFSALFQPQLHPFPNPNTNLIHRYTIPLRTQTLTTSSVPHSTPNSETNQTSSPSSAPPPQSPEPPSPKKSFAVATGELFLGLASRIIKRPNGGPDGKAASSVAMFESSGKNYLDERIGKVMEDEIEPDVVWEQRVKDVEAEKERRVVTSPGFSFSAAGLLFPYHLGAAQFLIQNGYIKETRPLAGSSAGAIVCAVIASGASMEEALQATKILAEDCRNRGTAFRLGVFPYSCISTQ</sequence>
<dbReference type="InterPro" id="IPR033562">
    <property type="entry name" value="PLPL"/>
</dbReference>
<dbReference type="GO" id="GO:0005811">
    <property type="term" value="C:lipid droplet"/>
    <property type="evidence" value="ECO:0007669"/>
    <property type="project" value="TreeGrafter"/>
</dbReference>
<feature type="compositionally biased region" description="Polar residues" evidence="4">
    <location>
        <begin position="54"/>
        <end position="71"/>
    </location>
</feature>
<reference evidence="7" key="1">
    <citation type="submission" date="2025-08" db="UniProtKB">
        <authorList>
            <consortium name="RefSeq"/>
        </authorList>
    </citation>
    <scope>IDENTIFICATION</scope>
</reference>
<keyword evidence="6" id="KW-1185">Reference proteome</keyword>
<protein>
    <recommendedName>
        <fullName evidence="3">Patatin</fullName>
        <ecNumber evidence="3">3.1.1.-</ecNumber>
    </recommendedName>
</protein>
<dbReference type="AlphaFoldDB" id="A0A6P5RGM6"/>
<dbReference type="GO" id="GO:0019433">
    <property type="term" value="P:triglyceride catabolic process"/>
    <property type="evidence" value="ECO:0007669"/>
    <property type="project" value="TreeGrafter"/>
</dbReference>
<evidence type="ECO:0000256" key="1">
    <source>
        <dbReference type="ARBA" id="ARBA00023098"/>
    </source>
</evidence>
<evidence type="ECO:0000256" key="4">
    <source>
        <dbReference type="SAM" id="MobiDB-lite"/>
    </source>
</evidence>
<dbReference type="EC" id="3.1.1.-" evidence="3"/>
<dbReference type="GeneID" id="110744284"/>
<dbReference type="PANTHER" id="PTHR12406">
    <property type="entry name" value="CALCIUM-INDEPENDENT PHOSPHOLIPASE A2 IPLA2 -RELATED"/>
    <property type="match status" value="1"/>
</dbReference>
<dbReference type="PROSITE" id="PS51635">
    <property type="entry name" value="PNPLA"/>
    <property type="match status" value="1"/>
</dbReference>
<evidence type="ECO:0000256" key="3">
    <source>
        <dbReference type="RuleBase" id="RU361262"/>
    </source>
</evidence>
<gene>
    <name evidence="7" type="primary">LOC110744284</name>
</gene>
<feature type="region of interest" description="Disordered" evidence="4">
    <location>
        <begin position="54"/>
        <end position="91"/>
    </location>
</feature>
<feature type="compositionally biased region" description="Pro residues" evidence="4">
    <location>
        <begin position="76"/>
        <end position="88"/>
    </location>
</feature>
<dbReference type="GO" id="GO:0005737">
    <property type="term" value="C:cytoplasm"/>
    <property type="evidence" value="ECO:0007669"/>
    <property type="project" value="TreeGrafter"/>
</dbReference>
<evidence type="ECO:0000313" key="7">
    <source>
        <dbReference type="RefSeq" id="XP_021799946.1"/>
    </source>
</evidence>
<dbReference type="KEGG" id="pavi:110744284"/>
<dbReference type="PANTHER" id="PTHR12406:SF7">
    <property type="entry name" value="PATATIN-LIKE PHOSPHOLIPASE DOMAIN-CONTAINING PROTEIN 4"/>
    <property type="match status" value="1"/>
</dbReference>
<comment type="similarity">
    <text evidence="3">Belongs to the patatin family.</text>
</comment>
<dbReference type="Pfam" id="PF01734">
    <property type="entry name" value="Patatin"/>
    <property type="match status" value="1"/>
</dbReference>
<evidence type="ECO:0000256" key="2">
    <source>
        <dbReference type="PROSITE-ProRule" id="PRU01161"/>
    </source>
</evidence>
<organism evidence="6 7">
    <name type="scientific">Prunus avium</name>
    <name type="common">Cherry</name>
    <name type="synonym">Cerasus avium</name>
    <dbReference type="NCBI Taxonomy" id="42229"/>
    <lineage>
        <taxon>Eukaryota</taxon>
        <taxon>Viridiplantae</taxon>
        <taxon>Streptophyta</taxon>
        <taxon>Embryophyta</taxon>
        <taxon>Tracheophyta</taxon>
        <taxon>Spermatophyta</taxon>
        <taxon>Magnoliopsida</taxon>
        <taxon>eudicotyledons</taxon>
        <taxon>Gunneridae</taxon>
        <taxon>Pentapetalae</taxon>
        <taxon>rosids</taxon>
        <taxon>fabids</taxon>
        <taxon>Rosales</taxon>
        <taxon>Rosaceae</taxon>
        <taxon>Amygdaloideae</taxon>
        <taxon>Amygdaleae</taxon>
        <taxon>Prunus</taxon>
    </lineage>
</organism>